<dbReference type="SUPFAM" id="SSF52833">
    <property type="entry name" value="Thioredoxin-like"/>
    <property type="match status" value="1"/>
</dbReference>
<dbReference type="PROSITE" id="PS50404">
    <property type="entry name" value="GST_NTER"/>
    <property type="match status" value="1"/>
</dbReference>
<dbReference type="PANTHER" id="PTHR11571:SF141">
    <property type="entry name" value="GLUTATHIONE S-TRANSFERASE"/>
    <property type="match status" value="1"/>
</dbReference>
<organism evidence="7 8">
    <name type="scientific">Clarias magur</name>
    <name type="common">Asian catfish</name>
    <name type="synonym">Macropteronotus magur</name>
    <dbReference type="NCBI Taxonomy" id="1594786"/>
    <lineage>
        <taxon>Eukaryota</taxon>
        <taxon>Metazoa</taxon>
        <taxon>Chordata</taxon>
        <taxon>Craniata</taxon>
        <taxon>Vertebrata</taxon>
        <taxon>Euteleostomi</taxon>
        <taxon>Actinopterygii</taxon>
        <taxon>Neopterygii</taxon>
        <taxon>Teleostei</taxon>
        <taxon>Ostariophysi</taxon>
        <taxon>Siluriformes</taxon>
        <taxon>Clariidae</taxon>
        <taxon>Clarias</taxon>
    </lineage>
</organism>
<dbReference type="InterPro" id="IPR050213">
    <property type="entry name" value="GST_superfamily"/>
</dbReference>
<protein>
    <recommendedName>
        <fullName evidence="4">Glutathione S-transferase</fullName>
        <ecNumber evidence="4">2.5.1.18</ecNumber>
    </recommendedName>
    <alternativeName>
        <fullName evidence="4">GST class-pi</fullName>
    </alternativeName>
</protein>
<keyword evidence="4" id="KW-0963">Cytoplasm</keyword>
<dbReference type="GO" id="GO:0005829">
    <property type="term" value="C:cytosol"/>
    <property type="evidence" value="ECO:0007669"/>
    <property type="project" value="TreeGrafter"/>
</dbReference>
<comment type="subcellular location">
    <subcellularLocation>
        <location evidence="4">Cytoplasm</location>
    </subcellularLocation>
    <subcellularLocation>
        <location evidence="4">Mitochondrion</location>
    </subcellularLocation>
    <subcellularLocation>
        <location evidence="4">Nucleus</location>
    </subcellularLocation>
</comment>
<feature type="non-terminal residue" evidence="7">
    <location>
        <position position="1"/>
    </location>
</feature>
<dbReference type="PRINTS" id="PR01268">
    <property type="entry name" value="GSTRNSFRASEP"/>
</dbReference>
<dbReference type="SFLD" id="SFLDS00019">
    <property type="entry name" value="Glutathione_Transferase_(cytos"/>
    <property type="match status" value="1"/>
</dbReference>
<dbReference type="Pfam" id="PF14497">
    <property type="entry name" value="GST_C_3"/>
    <property type="match status" value="1"/>
</dbReference>
<dbReference type="EC" id="2.5.1.18" evidence="4"/>
<dbReference type="InterPro" id="IPR040079">
    <property type="entry name" value="Glutathione_S-Trfase"/>
</dbReference>
<sequence>APIIITYFAVRGRCGALRIMLSDLGQDWKENVVSFEDWMKGDLKSTCVFGQLPKMQDGDLVLYQSNTFLRHLGRKHGAYGKNDHEAALIDMYNDGVEDLRMKYIRLIYQDYDTGKDAYIKDLPNHLSKFEAPLQKSKSGFLVGDS</sequence>
<dbReference type="CDD" id="cd03076">
    <property type="entry name" value="GST_N_Pi"/>
    <property type="match status" value="1"/>
</dbReference>
<dbReference type="GO" id="GO:0004364">
    <property type="term" value="F:glutathione transferase activity"/>
    <property type="evidence" value="ECO:0007669"/>
    <property type="project" value="UniProtKB-UniRule"/>
</dbReference>
<dbReference type="InterPro" id="IPR036249">
    <property type="entry name" value="Thioredoxin-like_sf"/>
</dbReference>
<dbReference type="Proteomes" id="UP000727407">
    <property type="component" value="Unassembled WGS sequence"/>
</dbReference>
<dbReference type="AlphaFoldDB" id="A0A8J4U628"/>
<name>A0A8J4U628_CLAMG</name>
<accession>A0A8J4U628</accession>
<feature type="domain" description="GST C-terminal" evidence="6">
    <location>
        <begin position="82"/>
        <end position="145"/>
    </location>
</feature>
<dbReference type="Gene3D" id="3.40.30.10">
    <property type="entry name" value="Glutaredoxin"/>
    <property type="match status" value="1"/>
</dbReference>
<dbReference type="InterPro" id="IPR036282">
    <property type="entry name" value="Glutathione-S-Trfase_C_sf"/>
</dbReference>
<evidence type="ECO:0000256" key="4">
    <source>
        <dbReference type="RuleBase" id="RU368105"/>
    </source>
</evidence>
<dbReference type="FunFam" id="1.20.1050.10:FF:000020">
    <property type="entry name" value="Glutathione S-transferase P 1"/>
    <property type="match status" value="1"/>
</dbReference>
<gene>
    <name evidence="7" type="primary">gstp1</name>
    <name evidence="7" type="ORF">DAT39_009542</name>
</gene>
<proteinExistence type="inferred from homology"/>
<dbReference type="InterPro" id="IPR003082">
    <property type="entry name" value="GST_pi"/>
</dbReference>
<evidence type="ECO:0000256" key="2">
    <source>
        <dbReference type="ARBA" id="ARBA00011738"/>
    </source>
</evidence>
<dbReference type="GO" id="GO:0005739">
    <property type="term" value="C:mitochondrion"/>
    <property type="evidence" value="ECO:0007669"/>
    <property type="project" value="UniProtKB-SubCell"/>
</dbReference>
<dbReference type="OrthoDB" id="4951845at2759"/>
<dbReference type="Pfam" id="PF02798">
    <property type="entry name" value="GST_N"/>
    <property type="match status" value="1"/>
</dbReference>
<dbReference type="EMBL" id="QNUK01000128">
    <property type="protein sequence ID" value="KAF5900733.1"/>
    <property type="molecule type" value="Genomic_DNA"/>
</dbReference>
<dbReference type="SFLD" id="SFLDG01205">
    <property type="entry name" value="AMPS.1"/>
    <property type="match status" value="1"/>
</dbReference>
<dbReference type="SUPFAM" id="SSF47616">
    <property type="entry name" value="GST C-terminal domain-like"/>
    <property type="match status" value="1"/>
</dbReference>
<evidence type="ECO:0000259" key="5">
    <source>
        <dbReference type="PROSITE" id="PS50404"/>
    </source>
</evidence>
<evidence type="ECO:0000313" key="8">
    <source>
        <dbReference type="Proteomes" id="UP000727407"/>
    </source>
</evidence>
<feature type="non-terminal residue" evidence="7">
    <location>
        <position position="145"/>
    </location>
</feature>
<comment type="catalytic activity">
    <reaction evidence="4">
        <text>RX + glutathione = an S-substituted glutathione + a halide anion + H(+)</text>
        <dbReference type="Rhea" id="RHEA:16437"/>
        <dbReference type="ChEBI" id="CHEBI:15378"/>
        <dbReference type="ChEBI" id="CHEBI:16042"/>
        <dbReference type="ChEBI" id="CHEBI:17792"/>
        <dbReference type="ChEBI" id="CHEBI:57925"/>
        <dbReference type="ChEBI" id="CHEBI:90779"/>
        <dbReference type="EC" id="2.5.1.18"/>
    </reaction>
</comment>
<dbReference type="PANTHER" id="PTHR11571">
    <property type="entry name" value="GLUTATHIONE S-TRANSFERASE"/>
    <property type="match status" value="1"/>
</dbReference>
<comment type="caution">
    <text evidence="7">The sequence shown here is derived from an EMBL/GenBank/DDBJ whole genome shotgun (WGS) entry which is preliminary data.</text>
</comment>
<evidence type="ECO:0000313" key="7">
    <source>
        <dbReference type="EMBL" id="KAF5900733.1"/>
    </source>
</evidence>
<keyword evidence="3 4" id="KW-0808">Transferase</keyword>
<evidence type="ECO:0000259" key="6">
    <source>
        <dbReference type="PROSITE" id="PS50405"/>
    </source>
</evidence>
<dbReference type="InterPro" id="IPR010987">
    <property type="entry name" value="Glutathione-S-Trfase_C-like"/>
</dbReference>
<reference evidence="7" key="1">
    <citation type="submission" date="2020-07" db="EMBL/GenBank/DDBJ databases">
        <title>Clarias magur genome sequencing, assembly and annotation.</title>
        <authorList>
            <person name="Kushwaha B."/>
            <person name="Kumar R."/>
            <person name="Das P."/>
            <person name="Joshi C.G."/>
            <person name="Kumar D."/>
            <person name="Nagpure N.S."/>
            <person name="Pandey M."/>
            <person name="Agarwal S."/>
            <person name="Srivastava S."/>
            <person name="Singh M."/>
            <person name="Sahoo L."/>
            <person name="Jayasankar P."/>
            <person name="Meher P.K."/>
            <person name="Koringa P.G."/>
            <person name="Iquebal M.A."/>
            <person name="Das S.P."/>
            <person name="Bit A."/>
            <person name="Patnaik S."/>
            <person name="Patel N."/>
            <person name="Shah T.M."/>
            <person name="Hinsu A."/>
            <person name="Jena J.K."/>
        </authorList>
    </citation>
    <scope>NUCLEOTIDE SEQUENCE</scope>
    <source>
        <strain evidence="7">CIFAMagur01</strain>
        <tissue evidence="7">Testis</tissue>
    </source>
</reference>
<dbReference type="GO" id="GO:0005634">
    <property type="term" value="C:nucleus"/>
    <property type="evidence" value="ECO:0007669"/>
    <property type="project" value="UniProtKB-SubCell"/>
</dbReference>
<keyword evidence="4" id="KW-0539">Nucleus</keyword>
<dbReference type="InterPro" id="IPR004045">
    <property type="entry name" value="Glutathione_S-Trfase_N"/>
</dbReference>
<dbReference type="GO" id="GO:0006749">
    <property type="term" value="P:glutathione metabolic process"/>
    <property type="evidence" value="ECO:0007669"/>
    <property type="project" value="UniProtKB-UniRule"/>
</dbReference>
<dbReference type="InterPro" id="IPR004046">
    <property type="entry name" value="GST_C"/>
</dbReference>
<keyword evidence="4" id="KW-0496">Mitochondrion</keyword>
<comment type="subunit">
    <text evidence="2 4">Homodimer.</text>
</comment>
<feature type="domain" description="GST N-terminal" evidence="5">
    <location>
        <begin position="1"/>
        <end position="80"/>
    </location>
</feature>
<dbReference type="Gene3D" id="1.20.1050.10">
    <property type="match status" value="1"/>
</dbReference>
<comment type="similarity">
    <text evidence="1 4">Belongs to the GST superfamily. Pi family.</text>
</comment>
<dbReference type="SFLD" id="SFLDG00363">
    <property type="entry name" value="AMPS_(cytGST):_Alpha-__Mu-__Pi"/>
    <property type="match status" value="1"/>
</dbReference>
<dbReference type="PROSITE" id="PS50405">
    <property type="entry name" value="GST_CTER"/>
    <property type="match status" value="1"/>
</dbReference>
<evidence type="ECO:0000256" key="1">
    <source>
        <dbReference type="ARBA" id="ARBA00007297"/>
    </source>
</evidence>
<evidence type="ECO:0000256" key="3">
    <source>
        <dbReference type="ARBA" id="ARBA00022679"/>
    </source>
</evidence>
<comment type="function">
    <text evidence="4">Conjugation of reduced glutathione to a wide number of exogenous and endogenous hydrophobic electrophiles.</text>
</comment>
<keyword evidence="8" id="KW-1185">Reference proteome</keyword>